<feature type="region of interest" description="Disordered" evidence="1">
    <location>
        <begin position="42"/>
        <end position="92"/>
    </location>
</feature>
<proteinExistence type="predicted"/>
<organism evidence="3 4">
    <name type="scientific">Aspergillus pseudoustus</name>
    <dbReference type="NCBI Taxonomy" id="1810923"/>
    <lineage>
        <taxon>Eukaryota</taxon>
        <taxon>Fungi</taxon>
        <taxon>Dikarya</taxon>
        <taxon>Ascomycota</taxon>
        <taxon>Pezizomycotina</taxon>
        <taxon>Eurotiomycetes</taxon>
        <taxon>Eurotiomycetidae</taxon>
        <taxon>Eurotiales</taxon>
        <taxon>Aspergillaceae</taxon>
        <taxon>Aspergillus</taxon>
        <taxon>Aspergillus subgen. Nidulantes</taxon>
    </lineage>
</organism>
<dbReference type="Proteomes" id="UP001610446">
    <property type="component" value="Unassembled WGS sequence"/>
</dbReference>
<evidence type="ECO:0000256" key="2">
    <source>
        <dbReference type="SAM" id="SignalP"/>
    </source>
</evidence>
<feature type="chain" id="PRO_5046499746" evidence="2">
    <location>
        <begin position="24"/>
        <end position="156"/>
    </location>
</feature>
<keyword evidence="2" id="KW-0732">Signal</keyword>
<evidence type="ECO:0000313" key="4">
    <source>
        <dbReference type="Proteomes" id="UP001610446"/>
    </source>
</evidence>
<evidence type="ECO:0000256" key="1">
    <source>
        <dbReference type="SAM" id="MobiDB-lite"/>
    </source>
</evidence>
<feature type="signal peptide" evidence="2">
    <location>
        <begin position="1"/>
        <end position="23"/>
    </location>
</feature>
<dbReference type="EMBL" id="JBFXLU010000085">
    <property type="protein sequence ID" value="KAL2843913.1"/>
    <property type="molecule type" value="Genomic_DNA"/>
</dbReference>
<name>A0ABR4JYB4_9EURO</name>
<protein>
    <submittedName>
        <fullName evidence="3">Uncharacterized protein</fullName>
    </submittedName>
</protein>
<gene>
    <name evidence="3" type="ORF">BJY01DRAFT_248376</name>
</gene>
<feature type="compositionally biased region" description="Basic and acidic residues" evidence="1">
    <location>
        <begin position="55"/>
        <end position="89"/>
    </location>
</feature>
<keyword evidence="4" id="KW-1185">Reference proteome</keyword>
<comment type="caution">
    <text evidence="3">The sequence shown here is derived from an EMBL/GenBank/DDBJ whole genome shotgun (WGS) entry which is preliminary data.</text>
</comment>
<accession>A0ABR4JYB4</accession>
<sequence>MRSVALSSIILVTLLILSEFVQAAPDWDSICADEVPGSKATYDSSGNYAGCSSPDDSKHDDKTQNHGSEEHDNSTKDKTTKPTKSRDPLYDTPLDCPAAAAQAIIVDKPPEMLRNVFRTAREFDNAQVRITGGILGIAFWLQAQFLTGPTGHGIMF</sequence>
<evidence type="ECO:0000313" key="3">
    <source>
        <dbReference type="EMBL" id="KAL2843913.1"/>
    </source>
</evidence>
<reference evidence="3 4" key="1">
    <citation type="submission" date="2024-07" db="EMBL/GenBank/DDBJ databases">
        <title>Section-level genome sequencing and comparative genomics of Aspergillus sections Usti and Cavernicolus.</title>
        <authorList>
            <consortium name="Lawrence Berkeley National Laboratory"/>
            <person name="Nybo J.L."/>
            <person name="Vesth T.C."/>
            <person name="Theobald S."/>
            <person name="Frisvad J.C."/>
            <person name="Larsen T.O."/>
            <person name="Kjaerboelling I."/>
            <person name="Rothschild-Mancinelli K."/>
            <person name="Lyhne E.K."/>
            <person name="Kogle M.E."/>
            <person name="Barry K."/>
            <person name="Clum A."/>
            <person name="Na H."/>
            <person name="Ledsgaard L."/>
            <person name="Lin J."/>
            <person name="Lipzen A."/>
            <person name="Kuo A."/>
            <person name="Riley R."/>
            <person name="Mondo S."/>
            <person name="Labutti K."/>
            <person name="Haridas S."/>
            <person name="Pangalinan J."/>
            <person name="Salamov A.A."/>
            <person name="Simmons B.A."/>
            <person name="Magnuson J.K."/>
            <person name="Chen J."/>
            <person name="Drula E."/>
            <person name="Henrissat B."/>
            <person name="Wiebenga A."/>
            <person name="Lubbers R.J."/>
            <person name="Gomes A.C."/>
            <person name="Makela M.R."/>
            <person name="Stajich J."/>
            <person name="Grigoriev I.V."/>
            <person name="Mortensen U.H."/>
            <person name="De Vries R.P."/>
            <person name="Baker S.E."/>
            <person name="Andersen M.R."/>
        </authorList>
    </citation>
    <scope>NUCLEOTIDE SEQUENCE [LARGE SCALE GENOMIC DNA]</scope>
    <source>
        <strain evidence="3 4">CBS 123904</strain>
    </source>
</reference>